<dbReference type="RefSeq" id="WP_039288226.1">
    <property type="nucleotide sequence ID" value="NZ_JTDI01000007.1"/>
</dbReference>
<dbReference type="AlphaFoldDB" id="A0A0B1ZEE5"/>
<name>A0A0B1ZEE5_9SPHN</name>
<dbReference type="Proteomes" id="UP000031057">
    <property type="component" value="Unassembled WGS sequence"/>
</dbReference>
<dbReference type="InterPro" id="IPR045002">
    <property type="entry name" value="Ech1-like"/>
</dbReference>
<gene>
    <name evidence="2" type="ORF">LK12_20050</name>
</gene>
<reference evidence="2 3" key="1">
    <citation type="submission" date="2014-10" db="EMBL/GenBank/DDBJ databases">
        <title>Genome sequence of Novosphingobium malaysiense MUSC 273(T).</title>
        <authorList>
            <person name="Lee L.-H."/>
        </authorList>
    </citation>
    <scope>NUCLEOTIDE SEQUENCE [LARGE SCALE GENOMIC DNA]</scope>
    <source>
        <strain evidence="2 3">MUSC 273</strain>
    </source>
</reference>
<dbReference type="GO" id="GO:0016853">
    <property type="term" value="F:isomerase activity"/>
    <property type="evidence" value="ECO:0007669"/>
    <property type="project" value="InterPro"/>
</dbReference>
<comment type="similarity">
    <text evidence="1">Belongs to the enoyl-CoA hydratase/isomerase family.</text>
</comment>
<dbReference type="SUPFAM" id="SSF52096">
    <property type="entry name" value="ClpP/crotonase"/>
    <property type="match status" value="1"/>
</dbReference>
<evidence type="ECO:0000313" key="3">
    <source>
        <dbReference type="Proteomes" id="UP000031057"/>
    </source>
</evidence>
<dbReference type="PANTHER" id="PTHR43149">
    <property type="entry name" value="ENOYL-COA HYDRATASE"/>
    <property type="match status" value="1"/>
</dbReference>
<protein>
    <submittedName>
        <fullName evidence="2">Enoyl-CoA hydratase</fullName>
    </submittedName>
</protein>
<evidence type="ECO:0000256" key="1">
    <source>
        <dbReference type="ARBA" id="ARBA00005254"/>
    </source>
</evidence>
<dbReference type="EMBL" id="JTDI01000007">
    <property type="protein sequence ID" value="KHK89424.1"/>
    <property type="molecule type" value="Genomic_DNA"/>
</dbReference>
<dbReference type="STRING" id="1348853.LK12_20050"/>
<dbReference type="Gene3D" id="3.90.226.10">
    <property type="entry name" value="2-enoyl-CoA Hydratase, Chain A, domain 1"/>
    <property type="match status" value="1"/>
</dbReference>
<dbReference type="InterPro" id="IPR001753">
    <property type="entry name" value="Enoyl-CoA_hydra/iso"/>
</dbReference>
<organism evidence="2 3">
    <name type="scientific">Novosphingobium malaysiense</name>
    <dbReference type="NCBI Taxonomy" id="1348853"/>
    <lineage>
        <taxon>Bacteria</taxon>
        <taxon>Pseudomonadati</taxon>
        <taxon>Pseudomonadota</taxon>
        <taxon>Alphaproteobacteria</taxon>
        <taxon>Sphingomonadales</taxon>
        <taxon>Sphingomonadaceae</taxon>
        <taxon>Novosphingobium</taxon>
    </lineage>
</organism>
<dbReference type="CDD" id="cd06558">
    <property type="entry name" value="crotonase-like"/>
    <property type="match status" value="1"/>
</dbReference>
<evidence type="ECO:0000313" key="2">
    <source>
        <dbReference type="EMBL" id="KHK89424.1"/>
    </source>
</evidence>
<dbReference type="Pfam" id="PF00378">
    <property type="entry name" value="ECH_1"/>
    <property type="match status" value="1"/>
</dbReference>
<comment type="caution">
    <text evidence="2">The sequence shown here is derived from an EMBL/GenBank/DDBJ whole genome shotgun (WGS) entry which is preliminary data.</text>
</comment>
<dbReference type="InterPro" id="IPR029045">
    <property type="entry name" value="ClpP/crotonase-like_dom_sf"/>
</dbReference>
<proteinExistence type="inferred from homology"/>
<sequence>MSDAPTVLVERHGAIALVTLNRPERRNGVTMGMCVAFYEAVRDVAASDARVLVLRGAGHDFCVGADIASTPEDNAPVSGAGAQADMGAIYHASTLLHTMPQVTLAAIDGGCAGAGMGWAAACDLRFATARARFSTAFLNVGVSGDMGLGWSLDRLVGGAKARELLFFPDRFGGEEAHAMGLVNRLYEPDALHSETMALAERLAARDPLALRLMKANCVSAETLPIDEYIEVESARHLQTANRPELGKLMAEGYARRKEGSQ</sequence>
<dbReference type="OrthoDB" id="9777711at2"/>
<dbReference type="PANTHER" id="PTHR43149:SF1">
    <property type="entry name" value="DELTA(3,5)-DELTA(2,4)-DIENOYL-COA ISOMERASE, MITOCHONDRIAL"/>
    <property type="match status" value="1"/>
</dbReference>
<keyword evidence="3" id="KW-1185">Reference proteome</keyword>
<accession>A0A0B1ZEE5</accession>